<comment type="caution">
    <text evidence="9">The sequence shown here is derived from an EMBL/GenBank/DDBJ whole genome shotgun (WGS) entry which is preliminary data.</text>
</comment>
<evidence type="ECO:0000256" key="1">
    <source>
        <dbReference type="ARBA" id="ARBA00023015"/>
    </source>
</evidence>
<feature type="transmembrane region" description="Helical" evidence="6">
    <location>
        <begin position="401"/>
        <end position="421"/>
    </location>
</feature>
<proteinExistence type="predicted"/>
<keyword evidence="3" id="KW-0804">Transcription</keyword>
<keyword evidence="1" id="KW-0805">Transcription regulation</keyword>
<dbReference type="RefSeq" id="WP_187563052.1">
    <property type="nucleotide sequence ID" value="NZ_JACGWS010000009.1"/>
</dbReference>
<dbReference type="EMBL" id="JACGWS010000009">
    <property type="protein sequence ID" value="MBC8756010.1"/>
    <property type="molecule type" value="Genomic_DNA"/>
</dbReference>
<dbReference type="InterPro" id="IPR009057">
    <property type="entry name" value="Homeodomain-like_sf"/>
</dbReference>
<dbReference type="CDD" id="cd12087">
    <property type="entry name" value="TM_EGFR-like"/>
    <property type="match status" value="1"/>
</dbReference>
<keyword evidence="6" id="KW-0812">Transmembrane</keyword>
<dbReference type="InterPro" id="IPR018060">
    <property type="entry name" value="HTH_AraC"/>
</dbReference>
<dbReference type="SUPFAM" id="SSF46689">
    <property type="entry name" value="Homeodomain-like"/>
    <property type="match status" value="1"/>
</dbReference>
<dbReference type="PANTHER" id="PTHR43280">
    <property type="entry name" value="ARAC-FAMILY TRANSCRIPTIONAL REGULATOR"/>
    <property type="match status" value="1"/>
</dbReference>
<keyword evidence="5" id="KW-0175">Coiled coil</keyword>
<keyword evidence="10" id="KW-1185">Reference proteome</keyword>
<evidence type="ECO:0000256" key="4">
    <source>
        <dbReference type="PROSITE-ProRule" id="PRU00339"/>
    </source>
</evidence>
<protein>
    <submittedName>
        <fullName evidence="9">Helix-turn-helix domain-containing protein</fullName>
    </submittedName>
</protein>
<feature type="chain" id="PRO_5045405649" evidence="7">
    <location>
        <begin position="25"/>
        <end position="600"/>
    </location>
</feature>
<feature type="coiled-coil region" evidence="5">
    <location>
        <begin position="382"/>
        <end position="497"/>
    </location>
</feature>
<dbReference type="Proteomes" id="UP000619238">
    <property type="component" value="Unassembled WGS sequence"/>
</dbReference>
<evidence type="ECO:0000256" key="3">
    <source>
        <dbReference type="ARBA" id="ARBA00023163"/>
    </source>
</evidence>
<sequence>MYLQKCTALLLLIISFCFSQQSFATTSFQDTIQGFDKEKFITSLKELPPKEFARHFAEQYSQDSIKSMLSISHIKANMLTSENLEVQFWGYIGLAESQNYKTDFKESIIYAKKAAKIAKTIGDSNLLLNNYMFQGKIYYDYGKYQESMENYLNALKYGKEIKLVGLKLVVSKNIGLLKIEVGDNKGAIDLLEGTLKILEEEHSGKFKSLHVSLYIALTKSCMRAKEYEKAEYYGNKGIDLSNKYEDEDAKVYFYNFLGETDIFKENYAKAAQLLNKAWNKAHEIKSAQSQLPFINLNKAKIYYHNGDYKTAIDLLEKIEANEKQKNTNFFSLEDMYKYLGKSYKTIDTKKSLYYFEKANEVYTENDKKQNEIGVEIIKKYDLQSLKEELSQAEKTSKKTKIILYVSVSLAAIVVVGLIFFYKRREKSNQRKFEAILKSLEEEKEEIAEKVDEVEKVVVKEVVQTKAAKGKETDPKEVEIIDETKERLLRKLQNFEAKESYLSKHSSLNEVAKKLKTNTSYLSKLVNAHKGKSFTAYITDLRVNYAIKRLKNDKKFRSYTIDSIAQEIGFNRSESFSRAFKNKTGLYPSYFIKNLDNQDIE</sequence>
<dbReference type="PROSITE" id="PS01124">
    <property type="entry name" value="HTH_ARAC_FAMILY_2"/>
    <property type="match status" value="1"/>
</dbReference>
<dbReference type="InterPro" id="IPR019734">
    <property type="entry name" value="TPR_rpt"/>
</dbReference>
<gene>
    <name evidence="9" type="ORF">H2O64_15135</name>
</gene>
<keyword evidence="6" id="KW-0472">Membrane</keyword>
<dbReference type="SMART" id="SM00028">
    <property type="entry name" value="TPR"/>
    <property type="match status" value="4"/>
</dbReference>
<accession>A0ABR7QBR8</accession>
<keyword evidence="6" id="KW-1133">Transmembrane helix</keyword>
<dbReference type="SMART" id="SM00342">
    <property type="entry name" value="HTH_ARAC"/>
    <property type="match status" value="1"/>
</dbReference>
<organism evidence="9 10">
    <name type="scientific">Kordia aestuariivivens</name>
    <dbReference type="NCBI Taxonomy" id="2759037"/>
    <lineage>
        <taxon>Bacteria</taxon>
        <taxon>Pseudomonadati</taxon>
        <taxon>Bacteroidota</taxon>
        <taxon>Flavobacteriia</taxon>
        <taxon>Flavobacteriales</taxon>
        <taxon>Flavobacteriaceae</taxon>
        <taxon>Kordia</taxon>
    </lineage>
</organism>
<feature type="repeat" description="TPR" evidence="4">
    <location>
        <begin position="128"/>
        <end position="161"/>
    </location>
</feature>
<dbReference type="Pfam" id="PF12833">
    <property type="entry name" value="HTH_18"/>
    <property type="match status" value="1"/>
</dbReference>
<reference evidence="9 10" key="1">
    <citation type="submission" date="2020-07" db="EMBL/GenBank/DDBJ databases">
        <title>Description of Kordia aestuariivivens sp. nov., isolated from a tidal flat.</title>
        <authorList>
            <person name="Park S."/>
            <person name="Yoon J.-H."/>
        </authorList>
    </citation>
    <scope>NUCLEOTIDE SEQUENCE [LARGE SCALE GENOMIC DNA]</scope>
    <source>
        <strain evidence="9 10">YSTF-M3</strain>
    </source>
</reference>
<evidence type="ECO:0000256" key="6">
    <source>
        <dbReference type="SAM" id="Phobius"/>
    </source>
</evidence>
<dbReference type="Gene3D" id="1.10.10.60">
    <property type="entry name" value="Homeodomain-like"/>
    <property type="match status" value="2"/>
</dbReference>
<evidence type="ECO:0000256" key="5">
    <source>
        <dbReference type="SAM" id="Coils"/>
    </source>
</evidence>
<dbReference type="SUPFAM" id="SSF48452">
    <property type="entry name" value="TPR-like"/>
    <property type="match status" value="2"/>
</dbReference>
<dbReference type="PROSITE" id="PS50005">
    <property type="entry name" value="TPR"/>
    <property type="match status" value="1"/>
</dbReference>
<evidence type="ECO:0000256" key="2">
    <source>
        <dbReference type="ARBA" id="ARBA00023125"/>
    </source>
</evidence>
<name>A0ABR7QBR8_9FLAO</name>
<feature type="domain" description="HTH araC/xylS-type" evidence="8">
    <location>
        <begin position="485"/>
        <end position="593"/>
    </location>
</feature>
<evidence type="ECO:0000256" key="7">
    <source>
        <dbReference type="SAM" id="SignalP"/>
    </source>
</evidence>
<keyword evidence="4" id="KW-0802">TPR repeat</keyword>
<feature type="signal peptide" evidence="7">
    <location>
        <begin position="1"/>
        <end position="24"/>
    </location>
</feature>
<keyword evidence="2" id="KW-0238">DNA-binding</keyword>
<keyword evidence="7" id="KW-0732">Signal</keyword>
<dbReference type="PANTHER" id="PTHR43280:SF2">
    <property type="entry name" value="HTH-TYPE TRANSCRIPTIONAL REGULATOR EXSA"/>
    <property type="match status" value="1"/>
</dbReference>
<dbReference type="Gene3D" id="1.25.40.10">
    <property type="entry name" value="Tetratricopeptide repeat domain"/>
    <property type="match status" value="2"/>
</dbReference>
<evidence type="ECO:0000313" key="10">
    <source>
        <dbReference type="Proteomes" id="UP000619238"/>
    </source>
</evidence>
<dbReference type="InterPro" id="IPR011990">
    <property type="entry name" value="TPR-like_helical_dom_sf"/>
</dbReference>
<evidence type="ECO:0000313" key="9">
    <source>
        <dbReference type="EMBL" id="MBC8756010.1"/>
    </source>
</evidence>
<evidence type="ECO:0000259" key="8">
    <source>
        <dbReference type="PROSITE" id="PS01124"/>
    </source>
</evidence>